<dbReference type="Pfam" id="PF13646">
    <property type="entry name" value="HEAT_2"/>
    <property type="match status" value="1"/>
</dbReference>
<sequence length="215" mass="22965">MLFERDFTGSSTFARESDIPEGVLNRVLRASGDKTVFLNVLSRSQGHLSDATIAALVELLKDEDSYVRSSATYALGKQSTLSDITIATLIELFKDEDSSIRSSAADTLGKQSTLSDATIAALVELFKDKDSSVRSCAANALGKQSTLSDATVTTLVELFKHKDSNSALSDKILDALAIRVQPEGHVLSVPVRDYLLEDGPTEPGPPVSGTVLCLT</sequence>
<accession>A0A8H6MGT0</accession>
<dbReference type="PANTHER" id="PTHR12697">
    <property type="entry name" value="PBS LYASE HEAT-LIKE PROTEIN"/>
    <property type="match status" value="1"/>
</dbReference>
<reference evidence="1 2" key="1">
    <citation type="journal article" date="2020" name="Phytopathology">
        <title>Genome Sequence Resources of Colletotrichum truncatum, C. plurivorum, C. musicola, and C. sojae: Four Species Pathogenic to Soybean (Glycine max).</title>
        <authorList>
            <person name="Rogerio F."/>
            <person name="Boufleur T.R."/>
            <person name="Ciampi-Guillardi M."/>
            <person name="Sukno S.A."/>
            <person name="Thon M.R."/>
            <person name="Massola Junior N.S."/>
            <person name="Baroncelli R."/>
        </authorList>
    </citation>
    <scope>NUCLEOTIDE SEQUENCE [LARGE SCALE GENOMIC DNA]</scope>
    <source>
        <strain evidence="1 2">LFN0009</strain>
    </source>
</reference>
<organism evidence="1 2">
    <name type="scientific">Colletotrichum sojae</name>
    <dbReference type="NCBI Taxonomy" id="2175907"/>
    <lineage>
        <taxon>Eukaryota</taxon>
        <taxon>Fungi</taxon>
        <taxon>Dikarya</taxon>
        <taxon>Ascomycota</taxon>
        <taxon>Pezizomycotina</taxon>
        <taxon>Sordariomycetes</taxon>
        <taxon>Hypocreomycetidae</taxon>
        <taxon>Glomerellales</taxon>
        <taxon>Glomerellaceae</taxon>
        <taxon>Colletotrichum</taxon>
        <taxon>Colletotrichum orchidearum species complex</taxon>
    </lineage>
</organism>
<proteinExistence type="predicted"/>
<gene>
    <name evidence="1" type="ORF">CSOJ01_15889</name>
</gene>
<dbReference type="Gene3D" id="1.25.10.10">
    <property type="entry name" value="Leucine-rich Repeat Variant"/>
    <property type="match status" value="1"/>
</dbReference>
<dbReference type="PANTHER" id="PTHR12697:SF5">
    <property type="entry name" value="DEOXYHYPUSINE HYDROXYLASE"/>
    <property type="match status" value="1"/>
</dbReference>
<dbReference type="SUPFAM" id="SSF48371">
    <property type="entry name" value="ARM repeat"/>
    <property type="match status" value="1"/>
</dbReference>
<evidence type="ECO:0000313" key="1">
    <source>
        <dbReference type="EMBL" id="KAF6783588.1"/>
    </source>
</evidence>
<name>A0A8H6MGT0_9PEZI</name>
<evidence type="ECO:0000313" key="2">
    <source>
        <dbReference type="Proteomes" id="UP000652219"/>
    </source>
</evidence>
<keyword evidence="2" id="KW-1185">Reference proteome</keyword>
<protein>
    <submittedName>
        <fullName evidence="1">Uncharacterized protein</fullName>
    </submittedName>
</protein>
<dbReference type="Proteomes" id="UP000652219">
    <property type="component" value="Unassembled WGS sequence"/>
</dbReference>
<dbReference type="AlphaFoldDB" id="A0A8H6MGT0"/>
<comment type="caution">
    <text evidence="1">The sequence shown here is derived from an EMBL/GenBank/DDBJ whole genome shotgun (WGS) entry which is preliminary data.</text>
</comment>
<dbReference type="EMBL" id="WIGN01000811">
    <property type="protein sequence ID" value="KAF6783588.1"/>
    <property type="molecule type" value="Genomic_DNA"/>
</dbReference>
<dbReference type="InterPro" id="IPR011989">
    <property type="entry name" value="ARM-like"/>
</dbReference>
<dbReference type="GO" id="GO:0016491">
    <property type="term" value="F:oxidoreductase activity"/>
    <property type="evidence" value="ECO:0007669"/>
    <property type="project" value="TreeGrafter"/>
</dbReference>
<dbReference type="InterPro" id="IPR016024">
    <property type="entry name" value="ARM-type_fold"/>
</dbReference>